<gene>
    <name evidence="1" type="ORF">BTMF_LOCUS12422</name>
</gene>
<dbReference type="EMBL" id="UZAG01019153">
    <property type="protein sequence ID" value="VDO42566.1"/>
    <property type="molecule type" value="Genomic_DNA"/>
</dbReference>
<name>A0A0R3R336_9BILA</name>
<evidence type="ECO:0000313" key="3">
    <source>
        <dbReference type="WBParaSite" id="BTMF_0001442601-mRNA-1"/>
    </source>
</evidence>
<evidence type="ECO:0000313" key="2">
    <source>
        <dbReference type="Proteomes" id="UP000280834"/>
    </source>
</evidence>
<organism evidence="3">
    <name type="scientific">Brugia timori</name>
    <dbReference type="NCBI Taxonomy" id="42155"/>
    <lineage>
        <taxon>Eukaryota</taxon>
        <taxon>Metazoa</taxon>
        <taxon>Ecdysozoa</taxon>
        <taxon>Nematoda</taxon>
        <taxon>Chromadorea</taxon>
        <taxon>Rhabditida</taxon>
        <taxon>Spirurina</taxon>
        <taxon>Spiruromorpha</taxon>
        <taxon>Filarioidea</taxon>
        <taxon>Onchocercidae</taxon>
        <taxon>Brugia</taxon>
    </lineage>
</organism>
<keyword evidence="2" id="KW-1185">Reference proteome</keyword>
<proteinExistence type="predicted"/>
<reference evidence="3" key="1">
    <citation type="submission" date="2017-02" db="UniProtKB">
        <authorList>
            <consortium name="WormBaseParasite"/>
        </authorList>
    </citation>
    <scope>IDENTIFICATION</scope>
</reference>
<sequence>MSQGKDIQPLQRHFTCWTRYTEEMQPCTIGRLLTVKCRFAYLPSSVFNGRKKGLGSRAWDGSGLFGRRCVA</sequence>
<protein>
    <submittedName>
        <fullName evidence="1 3">Uncharacterized protein</fullName>
    </submittedName>
</protein>
<accession>A0A0R3R336</accession>
<dbReference type="Proteomes" id="UP000280834">
    <property type="component" value="Unassembled WGS sequence"/>
</dbReference>
<dbReference type="WBParaSite" id="BTMF_0001442601-mRNA-1">
    <property type="protein sequence ID" value="BTMF_0001442601-mRNA-1"/>
    <property type="gene ID" value="BTMF_0001442601"/>
</dbReference>
<evidence type="ECO:0000313" key="1">
    <source>
        <dbReference type="EMBL" id="VDO42566.1"/>
    </source>
</evidence>
<dbReference type="AlphaFoldDB" id="A0A0R3R336"/>
<reference evidence="1 2" key="2">
    <citation type="submission" date="2018-11" db="EMBL/GenBank/DDBJ databases">
        <authorList>
            <consortium name="Pathogen Informatics"/>
        </authorList>
    </citation>
    <scope>NUCLEOTIDE SEQUENCE [LARGE SCALE GENOMIC DNA]</scope>
</reference>